<dbReference type="Pfam" id="PF17782">
    <property type="entry name" value="WHD_DprA"/>
    <property type="match status" value="1"/>
</dbReference>
<comment type="similarity">
    <text evidence="1">Belongs to the DprA/Smf family.</text>
</comment>
<dbReference type="PANTHER" id="PTHR43022">
    <property type="entry name" value="PROTEIN SMF"/>
    <property type="match status" value="1"/>
</dbReference>
<evidence type="ECO:0000313" key="5">
    <source>
        <dbReference type="Proteomes" id="UP001139474"/>
    </source>
</evidence>
<dbReference type="AlphaFoldDB" id="A0A9X2JRM4"/>
<protein>
    <submittedName>
        <fullName evidence="4">DNA-processing protein DprA</fullName>
    </submittedName>
</protein>
<keyword evidence="5" id="KW-1185">Reference proteome</keyword>
<proteinExistence type="inferred from homology"/>
<dbReference type="Gene3D" id="3.40.50.450">
    <property type="match status" value="1"/>
</dbReference>
<feature type="domain" description="Smf/DprA SLOG" evidence="2">
    <location>
        <begin position="62"/>
        <end position="267"/>
    </location>
</feature>
<dbReference type="NCBIfam" id="TIGR00732">
    <property type="entry name" value="dprA"/>
    <property type="match status" value="1"/>
</dbReference>
<evidence type="ECO:0000313" key="4">
    <source>
        <dbReference type="EMBL" id="MCP1338354.1"/>
    </source>
</evidence>
<name>A0A9X2JRM4_9GAMM</name>
<evidence type="ECO:0000259" key="3">
    <source>
        <dbReference type="Pfam" id="PF17782"/>
    </source>
</evidence>
<feature type="domain" description="DprA winged helix" evidence="3">
    <location>
        <begin position="290"/>
        <end position="338"/>
    </location>
</feature>
<dbReference type="Gene3D" id="1.10.10.10">
    <property type="entry name" value="Winged helix-like DNA-binding domain superfamily/Winged helix DNA-binding domain"/>
    <property type="match status" value="1"/>
</dbReference>
<dbReference type="InterPro" id="IPR036388">
    <property type="entry name" value="WH-like_DNA-bd_sf"/>
</dbReference>
<gene>
    <name evidence="4" type="primary">dprA</name>
    <name evidence="4" type="ORF">NJR55_01995</name>
</gene>
<accession>A0A9X2JRM4</accession>
<sequence length="345" mass="37911">MNTQELCVLMGMTRASNKVQKAARECENWEAIFERWGQSLKSVEVRWLNAAENWCRSDYQGVISYFSEDYPAALKTIANPPWLLYYRGRKELLQGVSVAIVGSRKATHSGLQIADWFSERLVAAGIVVVSGLAMGIDAQAHKTAADKGKTIAVLGTGIDQYYPRRNKALQDFIAHQGLLISEFPPGQTARIDHFPRRNRIISGISQAVVVVEAARKSGSLSTAIHALNEGREVGAVPGSVLLPEHQGCHWLIQQGAKLINTPQDILDWFSVDDTEVAIEGDTECRDESLANNRLFASLSSEPRTIDDMVQLSGLEVAEVMEKVVLLELEGLVAAVPGGYIKVGRR</sequence>
<dbReference type="InterPro" id="IPR003488">
    <property type="entry name" value="DprA"/>
</dbReference>
<dbReference type="SUPFAM" id="SSF102405">
    <property type="entry name" value="MCP/YpsA-like"/>
    <property type="match status" value="1"/>
</dbReference>
<dbReference type="EMBL" id="JAMZDE010000001">
    <property type="protein sequence ID" value="MCP1338354.1"/>
    <property type="molecule type" value="Genomic_DNA"/>
</dbReference>
<evidence type="ECO:0000259" key="2">
    <source>
        <dbReference type="Pfam" id="PF02481"/>
    </source>
</evidence>
<dbReference type="PANTHER" id="PTHR43022:SF1">
    <property type="entry name" value="PROTEIN SMF"/>
    <property type="match status" value="1"/>
</dbReference>
<dbReference type="InterPro" id="IPR057666">
    <property type="entry name" value="DrpA_SLOG"/>
</dbReference>
<reference evidence="4" key="1">
    <citation type="submission" date="2022-06" db="EMBL/GenBank/DDBJ databases">
        <title>Idiomarina rhizosphaerae M1R2S28.</title>
        <authorList>
            <person name="Sun J.-Q."/>
            <person name="Li L.-F."/>
        </authorList>
    </citation>
    <scope>NUCLEOTIDE SEQUENCE</scope>
    <source>
        <strain evidence="4">M1R2S28</strain>
    </source>
</reference>
<dbReference type="Proteomes" id="UP001139474">
    <property type="component" value="Unassembled WGS sequence"/>
</dbReference>
<dbReference type="GO" id="GO:0009294">
    <property type="term" value="P:DNA-mediated transformation"/>
    <property type="evidence" value="ECO:0007669"/>
    <property type="project" value="InterPro"/>
</dbReference>
<comment type="caution">
    <text evidence="4">The sequence shown here is derived from an EMBL/GenBank/DDBJ whole genome shotgun (WGS) entry which is preliminary data.</text>
</comment>
<dbReference type="RefSeq" id="WP_253617381.1">
    <property type="nucleotide sequence ID" value="NZ_JAMZDE010000001.1"/>
</dbReference>
<dbReference type="InterPro" id="IPR041614">
    <property type="entry name" value="DprA_WH"/>
</dbReference>
<dbReference type="Pfam" id="PF02481">
    <property type="entry name" value="DNA_processg_A"/>
    <property type="match status" value="1"/>
</dbReference>
<evidence type="ECO:0000256" key="1">
    <source>
        <dbReference type="ARBA" id="ARBA00006525"/>
    </source>
</evidence>
<organism evidence="4 5">
    <name type="scientific">Idiomarina rhizosphaerae</name>
    <dbReference type="NCBI Taxonomy" id="2961572"/>
    <lineage>
        <taxon>Bacteria</taxon>
        <taxon>Pseudomonadati</taxon>
        <taxon>Pseudomonadota</taxon>
        <taxon>Gammaproteobacteria</taxon>
        <taxon>Alteromonadales</taxon>
        <taxon>Idiomarinaceae</taxon>
        <taxon>Idiomarina</taxon>
    </lineage>
</organism>